<dbReference type="Gene3D" id="3.90.850.10">
    <property type="entry name" value="Fumarylacetoacetase-like, C-terminal domain"/>
    <property type="match status" value="1"/>
</dbReference>
<dbReference type="RefSeq" id="WP_010810411.1">
    <property type="nucleotide sequence ID" value="NC_008314.1"/>
</dbReference>
<dbReference type="STRING" id="381666.H16_B0549"/>
<dbReference type="GO" id="GO:0047437">
    <property type="term" value="F:4-oxalocrotonate decarboxylase activity"/>
    <property type="evidence" value="ECO:0007669"/>
    <property type="project" value="UniProtKB-EC"/>
</dbReference>
<dbReference type="InterPro" id="IPR017630">
    <property type="entry name" value="4-oxalocrotonate_decarboxylase"/>
</dbReference>
<dbReference type="InterPro" id="IPR011234">
    <property type="entry name" value="Fumarylacetoacetase-like_C"/>
</dbReference>
<reference evidence="3 5" key="1">
    <citation type="journal article" date="2006" name="Nat. Biotechnol.">
        <title>Genome sequence of the bioplastic-producing 'Knallgas' bacterium Ralstonia eutropha H16.</title>
        <authorList>
            <person name="Pohlmann A."/>
            <person name="Fricke W.F."/>
            <person name="Reinecke F."/>
            <person name="Kusian B."/>
            <person name="Liesegang H."/>
            <person name="Cramm R."/>
            <person name="Eitinger T."/>
            <person name="Ewering C."/>
            <person name="Potter M."/>
            <person name="Schwartz E."/>
            <person name="Strittmatter A."/>
            <person name="Voss I."/>
            <person name="Gottschalk G."/>
            <person name="Steinbuechel A."/>
            <person name="Friedrich B."/>
            <person name="Bowien B."/>
        </authorList>
    </citation>
    <scope>NUCLEOTIDE SEQUENCE [LARGE SCALE GENOMIC DNA]</scope>
    <source>
        <strain evidence="5">ATCC 17699 / DSM 428 / KCTC 22496 / NCIMB 10442 / H16 / Stanier 337</strain>
        <strain evidence="3">H16</strain>
    </source>
</reference>
<dbReference type="PANTHER" id="PTHR30143:SF0">
    <property type="entry name" value="2-KETO-4-PENTENOATE HYDRATASE"/>
    <property type="match status" value="1"/>
</dbReference>
<evidence type="ECO:0000256" key="1">
    <source>
        <dbReference type="ARBA" id="ARBA00023239"/>
    </source>
</evidence>
<keyword evidence="5" id="KW-1185">Reference proteome</keyword>
<dbReference type="InterPro" id="IPR036663">
    <property type="entry name" value="Fumarylacetoacetase_C_sf"/>
</dbReference>
<dbReference type="EMBL" id="AM260480">
    <property type="protein sequence ID" value="CAJ95346.1"/>
    <property type="molecule type" value="Genomic_DNA"/>
</dbReference>
<evidence type="ECO:0000313" key="4">
    <source>
        <dbReference type="EMBL" id="QCC03257.1"/>
    </source>
</evidence>
<dbReference type="eggNOG" id="COG3971">
    <property type="taxonomic scope" value="Bacteria"/>
</dbReference>
<dbReference type="KEGG" id="reh:H16_B0549"/>
<evidence type="ECO:0000259" key="2">
    <source>
        <dbReference type="Pfam" id="PF01557"/>
    </source>
</evidence>
<dbReference type="OrthoDB" id="9792137at2"/>
<organism evidence="3 5">
    <name type="scientific">Cupriavidus necator (strain ATCC 17699 / DSM 428 / KCTC 22496 / NCIMB 10442 / H16 / Stanier 337)</name>
    <name type="common">Ralstonia eutropha</name>
    <dbReference type="NCBI Taxonomy" id="381666"/>
    <lineage>
        <taxon>Bacteria</taxon>
        <taxon>Pseudomonadati</taxon>
        <taxon>Pseudomonadota</taxon>
        <taxon>Betaproteobacteria</taxon>
        <taxon>Burkholderiales</taxon>
        <taxon>Burkholderiaceae</taxon>
        <taxon>Cupriavidus</taxon>
    </lineage>
</organism>
<dbReference type="InterPro" id="IPR050772">
    <property type="entry name" value="Hydratase-Decarb/MhpD_sf"/>
</dbReference>
<protein>
    <submittedName>
        <fullName evidence="4">2-oxo-3-hexenedioate decarboxylase</fullName>
        <ecNumber evidence="3 4">4.1.1.77</ecNumber>
    </submittedName>
    <submittedName>
        <fullName evidence="3">4-Oxalocrotonate decarboxylase</fullName>
    </submittedName>
</protein>
<dbReference type="GO" id="GO:0008684">
    <property type="term" value="F:2-oxopent-4-enoate hydratase activity"/>
    <property type="evidence" value="ECO:0007669"/>
    <property type="project" value="TreeGrafter"/>
</dbReference>
<sequence>MNLTHDTIARLAEHLENAELQREAVRKITDEYPDMDWDDAYAIQDAIRARKEARGTRIAGLKMGLTSFAKMRQMGVSDPVYGFLTDYGACMDGAAIDTGTLIHPKVEAEIAFVLKAPLKGPGCHIGDVLAATDFVVPAVEVIDSRYENFRFDLKSVIADNTSSARFVVGGTHRGAEGLDLKNLGVVLEKNGEVVATAAGAAVLGHPANSVAMLANMLGARGRELPAGTFIMTGGVTEAIAVAAGDNITVRYQHLGTVSMRFT</sequence>
<dbReference type="PANTHER" id="PTHR30143">
    <property type="entry name" value="ACID HYDRATASE"/>
    <property type="match status" value="1"/>
</dbReference>
<name>Q0K3S8_CUPNH</name>
<proteinExistence type="predicted"/>
<dbReference type="AlphaFoldDB" id="Q0K3S8"/>
<dbReference type="SUPFAM" id="SSF56529">
    <property type="entry name" value="FAH"/>
    <property type="match status" value="1"/>
</dbReference>
<dbReference type="NCBIfam" id="TIGR03218">
    <property type="entry name" value="catechol_dmpH"/>
    <property type="match status" value="1"/>
</dbReference>
<dbReference type="GO" id="GO:0005737">
    <property type="term" value="C:cytoplasm"/>
    <property type="evidence" value="ECO:0007669"/>
    <property type="project" value="TreeGrafter"/>
</dbReference>
<gene>
    <name evidence="4" type="primary">dmpH</name>
    <name evidence="3" type="ordered locus">H16_B0549</name>
    <name evidence="4" type="ORF">E6A55_21920</name>
</gene>
<keyword evidence="1 3" id="KW-0456">Lyase</keyword>
<evidence type="ECO:0000313" key="3">
    <source>
        <dbReference type="EMBL" id="CAJ95346.1"/>
    </source>
</evidence>
<dbReference type="Proteomes" id="UP000296079">
    <property type="component" value="Chromosome 2"/>
</dbReference>
<reference evidence="4 6" key="2">
    <citation type="submission" date="2019-04" db="EMBL/GenBank/DDBJ databases">
        <title>Long-read de novo sequencing of Cupriavidus necator H16.</title>
        <authorList>
            <person name="Little G.T."/>
            <person name="Ehsaan M."/>
            <person name="Arenas-Lopez C."/>
            <person name="Jawed K."/>
            <person name="Winzer K."/>
            <person name="Kovacs K."/>
            <person name="Malys N."/>
            <person name="Minton N.P."/>
        </authorList>
    </citation>
    <scope>NUCLEOTIDE SEQUENCE [LARGE SCALE GENOMIC DNA]</scope>
    <source>
        <strain evidence="4 6">H16</strain>
    </source>
</reference>
<dbReference type="HOGENOM" id="CLU_060136_4_0_4"/>
<feature type="domain" description="Fumarylacetoacetase-like C-terminal" evidence="2">
    <location>
        <begin position="104"/>
        <end position="260"/>
    </location>
</feature>
<evidence type="ECO:0000313" key="6">
    <source>
        <dbReference type="Proteomes" id="UP000296079"/>
    </source>
</evidence>
<dbReference type="Pfam" id="PF01557">
    <property type="entry name" value="FAA_hydrolase"/>
    <property type="match status" value="1"/>
</dbReference>
<evidence type="ECO:0000313" key="5">
    <source>
        <dbReference type="Proteomes" id="UP000008210"/>
    </source>
</evidence>
<accession>Q0K3S8</accession>
<dbReference type="EMBL" id="CP039288">
    <property type="protein sequence ID" value="QCC03257.1"/>
    <property type="molecule type" value="Genomic_DNA"/>
</dbReference>
<dbReference type="Proteomes" id="UP000008210">
    <property type="component" value="Chromosome 2"/>
</dbReference>
<dbReference type="EC" id="4.1.1.77" evidence="3 4"/>